<evidence type="ECO:0000313" key="3">
    <source>
        <dbReference type="EMBL" id="MFC6704535.1"/>
    </source>
</evidence>
<protein>
    <recommendedName>
        <fullName evidence="5">DUF3558 domain-containing protein</fullName>
    </recommendedName>
</protein>
<dbReference type="RefSeq" id="WP_382398856.1">
    <property type="nucleotide sequence ID" value="NZ_JBHSWH010000001.1"/>
</dbReference>
<accession>A0ABW2ACR4</accession>
<dbReference type="Proteomes" id="UP001596298">
    <property type="component" value="Unassembled WGS sequence"/>
</dbReference>
<sequence>MSLRKTASRFGVIVAMASLLAACGSSAATQQAAPTGSHSSPTSSADQPADVNPTTSQRRSAPSAHAAKIDITSAPDTAKMVCSDDIRANIGKLLHLSQAPLGHATWDGTLYTCRYDLAAGPLVLTVHQSPDNDAARSYLQDRKKAAGGRTITGLQSLGLPGFQDRAGTVAFAKDDFTLVVDASKLSGTLGNTDTNQTDFAYTVATDVLACWSHD</sequence>
<evidence type="ECO:0008006" key="5">
    <source>
        <dbReference type="Google" id="ProtNLM"/>
    </source>
</evidence>
<evidence type="ECO:0000256" key="1">
    <source>
        <dbReference type="SAM" id="MobiDB-lite"/>
    </source>
</evidence>
<feature type="chain" id="PRO_5046832607" description="DUF3558 domain-containing protein" evidence="2">
    <location>
        <begin position="28"/>
        <end position="214"/>
    </location>
</feature>
<feature type="compositionally biased region" description="Polar residues" evidence="1">
    <location>
        <begin position="31"/>
        <end position="60"/>
    </location>
</feature>
<organism evidence="3 4">
    <name type="scientific">Flexivirga alba</name>
    <dbReference type="NCBI Taxonomy" id="702742"/>
    <lineage>
        <taxon>Bacteria</taxon>
        <taxon>Bacillati</taxon>
        <taxon>Actinomycetota</taxon>
        <taxon>Actinomycetes</taxon>
        <taxon>Micrococcales</taxon>
        <taxon>Dermacoccaceae</taxon>
        <taxon>Flexivirga</taxon>
    </lineage>
</organism>
<comment type="caution">
    <text evidence="3">The sequence shown here is derived from an EMBL/GenBank/DDBJ whole genome shotgun (WGS) entry which is preliminary data.</text>
</comment>
<gene>
    <name evidence="3" type="ORF">ACFQDH_04450</name>
</gene>
<proteinExistence type="predicted"/>
<keyword evidence="4" id="KW-1185">Reference proteome</keyword>
<name>A0ABW2ACR4_9MICO</name>
<evidence type="ECO:0000256" key="2">
    <source>
        <dbReference type="SAM" id="SignalP"/>
    </source>
</evidence>
<dbReference type="EMBL" id="JBHSWH010000001">
    <property type="protein sequence ID" value="MFC6704535.1"/>
    <property type="molecule type" value="Genomic_DNA"/>
</dbReference>
<reference evidence="4" key="1">
    <citation type="journal article" date="2019" name="Int. J. Syst. Evol. Microbiol.">
        <title>The Global Catalogue of Microorganisms (GCM) 10K type strain sequencing project: providing services to taxonomists for standard genome sequencing and annotation.</title>
        <authorList>
            <consortium name="The Broad Institute Genomics Platform"/>
            <consortium name="The Broad Institute Genome Sequencing Center for Infectious Disease"/>
            <person name="Wu L."/>
            <person name="Ma J."/>
        </authorList>
    </citation>
    <scope>NUCLEOTIDE SEQUENCE [LARGE SCALE GENOMIC DNA]</scope>
    <source>
        <strain evidence="4">CCUG 58127</strain>
    </source>
</reference>
<feature type="signal peptide" evidence="2">
    <location>
        <begin position="1"/>
        <end position="27"/>
    </location>
</feature>
<feature type="region of interest" description="Disordered" evidence="1">
    <location>
        <begin position="31"/>
        <end position="69"/>
    </location>
</feature>
<evidence type="ECO:0000313" key="4">
    <source>
        <dbReference type="Proteomes" id="UP001596298"/>
    </source>
</evidence>
<dbReference type="PROSITE" id="PS51257">
    <property type="entry name" value="PROKAR_LIPOPROTEIN"/>
    <property type="match status" value="1"/>
</dbReference>
<keyword evidence="2" id="KW-0732">Signal</keyword>